<evidence type="ECO:0000259" key="2">
    <source>
        <dbReference type="Pfam" id="PF00248"/>
    </source>
</evidence>
<dbReference type="CDD" id="cd19081">
    <property type="entry name" value="AKR_AKR9C1"/>
    <property type="match status" value="1"/>
</dbReference>
<protein>
    <submittedName>
        <fullName evidence="3">Predicted oxidoreductase</fullName>
    </submittedName>
</protein>
<reference evidence="3 4" key="1">
    <citation type="submission" date="2017-04" db="EMBL/GenBank/DDBJ databases">
        <authorList>
            <person name="Afonso C.L."/>
            <person name="Miller P.J."/>
            <person name="Scott M.A."/>
            <person name="Spackman E."/>
            <person name="Goraichik I."/>
            <person name="Dimitrov K.M."/>
            <person name="Suarez D.L."/>
            <person name="Swayne D.E."/>
        </authorList>
    </citation>
    <scope>NUCLEOTIDE SEQUENCE [LARGE SCALE GENOMIC DNA]</scope>
    <source>
        <strain evidence="3 4">A2P</strain>
    </source>
</reference>
<evidence type="ECO:0000313" key="4">
    <source>
        <dbReference type="Proteomes" id="UP000192936"/>
    </source>
</evidence>
<dbReference type="Proteomes" id="UP000192936">
    <property type="component" value="Unassembled WGS sequence"/>
</dbReference>
<dbReference type="OrthoDB" id="9773828at2"/>
<organism evidence="3 4">
    <name type="scientific">Azospirillum oryzae</name>
    <dbReference type="NCBI Taxonomy" id="286727"/>
    <lineage>
        <taxon>Bacteria</taxon>
        <taxon>Pseudomonadati</taxon>
        <taxon>Pseudomonadota</taxon>
        <taxon>Alphaproteobacteria</taxon>
        <taxon>Rhodospirillales</taxon>
        <taxon>Azospirillaceae</taxon>
        <taxon>Azospirillum</taxon>
    </lineage>
</organism>
<keyword evidence="1" id="KW-0560">Oxidoreductase</keyword>
<dbReference type="PANTHER" id="PTHR43364">
    <property type="entry name" value="NADH-SPECIFIC METHYLGLYOXAL REDUCTASE-RELATED"/>
    <property type="match status" value="1"/>
</dbReference>
<dbReference type="GO" id="GO:0005829">
    <property type="term" value="C:cytosol"/>
    <property type="evidence" value="ECO:0007669"/>
    <property type="project" value="UniProtKB-ARBA"/>
</dbReference>
<evidence type="ECO:0000313" key="3">
    <source>
        <dbReference type="EMBL" id="SMF91181.1"/>
    </source>
</evidence>
<dbReference type="PANTHER" id="PTHR43364:SF6">
    <property type="entry name" value="OXIDOREDUCTASE-RELATED"/>
    <property type="match status" value="1"/>
</dbReference>
<name>A0A1X7HQK5_9PROT</name>
<sequence>MDQRQPNQRPLGRSGLTVSPLCFGGNVFGWTADEATSFRLLDAFVDAGFNFVDTADVYSAWAPGNSGGESETIIGKWMKSRGNRDRIVLATKVGSEMGPGRKGLSPAWIRTAVEDSLKRLQTDRIDLYQSHWDDPATPFEDTLGAYKELIDQGKVRAIGASNLSAPRLREALEVSARTGLPRYETLQPEYNLYSREGYEAELEGICRENGLGVITYYSLAAGFLTGKYRSAEDAGKSARGGGVVSKYLNERGRAILAALDEVAGRHGATPGQVALAWLIARPGLTAPIASASKPEQMGDLIAAAALRLDAEDIGRLDRASAY</sequence>
<dbReference type="STRING" id="286727.SAMN02982917_0140"/>
<dbReference type="AlphaFoldDB" id="A0A1X7HQK5"/>
<dbReference type="Pfam" id="PF00248">
    <property type="entry name" value="Aldo_ket_red"/>
    <property type="match status" value="1"/>
</dbReference>
<dbReference type="Gene3D" id="3.20.20.100">
    <property type="entry name" value="NADP-dependent oxidoreductase domain"/>
    <property type="match status" value="1"/>
</dbReference>
<dbReference type="SUPFAM" id="SSF51430">
    <property type="entry name" value="NAD(P)-linked oxidoreductase"/>
    <property type="match status" value="1"/>
</dbReference>
<dbReference type="GO" id="GO:0016491">
    <property type="term" value="F:oxidoreductase activity"/>
    <property type="evidence" value="ECO:0007669"/>
    <property type="project" value="UniProtKB-KW"/>
</dbReference>
<dbReference type="FunFam" id="3.20.20.100:FF:000004">
    <property type="entry name" value="Oxidoreductase, aldo/keto reductase"/>
    <property type="match status" value="1"/>
</dbReference>
<dbReference type="EMBL" id="FXAK01000010">
    <property type="protein sequence ID" value="SMF91181.1"/>
    <property type="molecule type" value="Genomic_DNA"/>
</dbReference>
<dbReference type="InterPro" id="IPR050523">
    <property type="entry name" value="AKR_Detox_Biosynth"/>
</dbReference>
<accession>A0A1X7HQK5</accession>
<gene>
    <name evidence="3" type="ORF">SAMN02982917_0140</name>
</gene>
<dbReference type="InterPro" id="IPR036812">
    <property type="entry name" value="NAD(P)_OxRdtase_dom_sf"/>
</dbReference>
<evidence type="ECO:0000256" key="1">
    <source>
        <dbReference type="ARBA" id="ARBA00023002"/>
    </source>
</evidence>
<feature type="domain" description="NADP-dependent oxidoreductase" evidence="2">
    <location>
        <begin position="20"/>
        <end position="319"/>
    </location>
</feature>
<dbReference type="InterPro" id="IPR023210">
    <property type="entry name" value="NADP_OxRdtase_dom"/>
</dbReference>
<dbReference type="RefSeq" id="WP_085091963.1">
    <property type="nucleotide sequence ID" value="NZ_FXAK01000010.1"/>
</dbReference>
<proteinExistence type="predicted"/>